<accession>A0A177IPS7</accession>
<dbReference type="PANTHER" id="PTHR33990">
    <property type="entry name" value="PROTEIN YJDN-RELATED"/>
    <property type="match status" value="1"/>
</dbReference>
<reference evidence="3" key="1">
    <citation type="submission" date="2016-02" db="EMBL/GenBank/DDBJ databases">
        <authorList>
            <person name="Kaur G."/>
            <person name="Nair G.R."/>
            <person name="Mayilraj S."/>
        </authorList>
    </citation>
    <scope>NUCLEOTIDE SEQUENCE [LARGE SCALE GENOMIC DNA]</scope>
    <source>
        <strain evidence="3">GA-15</strain>
    </source>
</reference>
<name>A0A177IPS7_9CORY</name>
<dbReference type="PANTHER" id="PTHR33990:SF1">
    <property type="entry name" value="PROTEIN YJDN"/>
    <property type="match status" value="1"/>
</dbReference>
<dbReference type="Proteomes" id="UP000076947">
    <property type="component" value="Unassembled WGS sequence"/>
</dbReference>
<dbReference type="InterPro" id="IPR004360">
    <property type="entry name" value="Glyas_Fos-R_dOase_dom"/>
</dbReference>
<dbReference type="InterPro" id="IPR028973">
    <property type="entry name" value="PhnB-like"/>
</dbReference>
<dbReference type="InterPro" id="IPR029068">
    <property type="entry name" value="Glyas_Bleomycin-R_OHBP_Dase"/>
</dbReference>
<evidence type="ECO:0000259" key="1">
    <source>
        <dbReference type="Pfam" id="PF00903"/>
    </source>
</evidence>
<dbReference type="SUPFAM" id="SSF54593">
    <property type="entry name" value="Glyoxalase/Bleomycin resistance protein/Dihydroxybiphenyl dioxygenase"/>
    <property type="match status" value="1"/>
</dbReference>
<dbReference type="CDD" id="cd06588">
    <property type="entry name" value="PhnB_like"/>
    <property type="match status" value="1"/>
</dbReference>
<keyword evidence="3" id="KW-1185">Reference proteome</keyword>
<dbReference type="RefSeq" id="WP_066839166.1">
    <property type="nucleotide sequence ID" value="NZ_LSTQ01000010.1"/>
</dbReference>
<dbReference type="AlphaFoldDB" id="A0A177IPS7"/>
<organism evidence="2 3">
    <name type="scientific">Corynebacterium stationis</name>
    <dbReference type="NCBI Taxonomy" id="1705"/>
    <lineage>
        <taxon>Bacteria</taxon>
        <taxon>Bacillati</taxon>
        <taxon>Actinomycetota</taxon>
        <taxon>Actinomycetes</taxon>
        <taxon>Mycobacteriales</taxon>
        <taxon>Corynebacteriaceae</taxon>
        <taxon>Corynebacterium</taxon>
    </lineage>
</organism>
<proteinExistence type="predicted"/>
<dbReference type="Pfam" id="PF00903">
    <property type="entry name" value="Glyoxalase"/>
    <property type="match status" value="1"/>
</dbReference>
<dbReference type="Gene3D" id="3.10.180.10">
    <property type="entry name" value="2,3-Dihydroxybiphenyl 1,2-Dioxygenase, domain 1"/>
    <property type="match status" value="1"/>
</dbReference>
<sequence>MTINATTYVGFRGNAREALTFYREVFGGDFQVVEWPDNDEHLIMHGHLITADGWDLMCADNPELGAEDSANQRMNIVIWGDDAETMTSQFEALSVGAEVHMPLVEQAWGAKFGGLKDKFGVDWGFNVEAPTADA</sequence>
<dbReference type="EMBL" id="LSTQ01000010">
    <property type="protein sequence ID" value="OAH30005.1"/>
    <property type="molecule type" value="Genomic_DNA"/>
</dbReference>
<comment type="caution">
    <text evidence="2">The sequence shown here is derived from an EMBL/GenBank/DDBJ whole genome shotgun (WGS) entry which is preliminary data.</text>
</comment>
<feature type="domain" description="Glyoxalase/fosfomycin resistance/dioxygenase" evidence="1">
    <location>
        <begin position="11"/>
        <end position="125"/>
    </location>
</feature>
<evidence type="ECO:0000313" key="3">
    <source>
        <dbReference type="Proteomes" id="UP000076947"/>
    </source>
</evidence>
<evidence type="ECO:0000313" key="2">
    <source>
        <dbReference type="EMBL" id="OAH30005.1"/>
    </source>
</evidence>
<dbReference type="OrthoDB" id="9795306at2"/>
<gene>
    <name evidence="2" type="ORF">AYJ05_09290</name>
</gene>
<protein>
    <submittedName>
        <fullName evidence="2">Glyoxalase</fullName>
    </submittedName>
</protein>